<reference evidence="3" key="1">
    <citation type="submission" date="2017-01" db="EMBL/GenBank/DDBJ databases">
        <authorList>
            <person name="Varghese N."/>
            <person name="Submissions S."/>
        </authorList>
    </citation>
    <scope>NUCLEOTIDE SEQUENCE [LARGE SCALE GENOMIC DNA]</scope>
    <source>
        <strain evidence="3">LP100</strain>
    </source>
</reference>
<feature type="transmembrane region" description="Helical" evidence="1">
    <location>
        <begin position="46"/>
        <end position="66"/>
    </location>
</feature>
<dbReference type="AlphaFoldDB" id="A0A1R3XQT0"/>
<gene>
    <name evidence="2" type="ORF">SAMN05444128_3458</name>
</gene>
<dbReference type="RefSeq" id="WP_076671437.1">
    <property type="nucleotide sequence ID" value="NZ_FTPP01000004.1"/>
</dbReference>
<sequence length="135" mass="15547">MDKRIAIKIMLWLIVAITIFHMAILFKLIPYEITWGGRLKSDAEMYVFESISLAINIFLGFVLLIKGEYVKQILPLKIVNLVLWAFLGLFVLNTIGNMVAKTNFEKFFAIITLSFSILIWIILKKAKAMKAQQHL</sequence>
<name>A0A1R3XQT0_9BACT</name>
<feature type="transmembrane region" description="Helical" evidence="1">
    <location>
        <begin position="106"/>
        <end position="123"/>
    </location>
</feature>
<feature type="transmembrane region" description="Helical" evidence="1">
    <location>
        <begin position="9"/>
        <end position="26"/>
    </location>
</feature>
<evidence type="ECO:0000313" key="2">
    <source>
        <dbReference type="EMBL" id="SIT94250.1"/>
    </source>
</evidence>
<evidence type="ECO:0000256" key="1">
    <source>
        <dbReference type="SAM" id="Phobius"/>
    </source>
</evidence>
<keyword evidence="1" id="KW-1133">Transmembrane helix</keyword>
<evidence type="ECO:0008006" key="4">
    <source>
        <dbReference type="Google" id="ProtNLM"/>
    </source>
</evidence>
<keyword evidence="1" id="KW-0472">Membrane</keyword>
<protein>
    <recommendedName>
        <fullName evidence="4">DoxX-like family protein</fullName>
    </recommendedName>
</protein>
<organism evidence="2 3">
    <name type="scientific">Pontibacter indicus</name>
    <dbReference type="NCBI Taxonomy" id="1317125"/>
    <lineage>
        <taxon>Bacteria</taxon>
        <taxon>Pseudomonadati</taxon>
        <taxon>Bacteroidota</taxon>
        <taxon>Cytophagia</taxon>
        <taxon>Cytophagales</taxon>
        <taxon>Hymenobacteraceae</taxon>
        <taxon>Pontibacter</taxon>
    </lineage>
</organism>
<dbReference type="OrthoDB" id="2868029at2"/>
<accession>A0A1R3XQT0</accession>
<dbReference type="STRING" id="1317125.SAMN05444128_3458"/>
<keyword evidence="3" id="KW-1185">Reference proteome</keyword>
<dbReference type="Proteomes" id="UP000187181">
    <property type="component" value="Unassembled WGS sequence"/>
</dbReference>
<proteinExistence type="predicted"/>
<feature type="transmembrane region" description="Helical" evidence="1">
    <location>
        <begin position="78"/>
        <end position="100"/>
    </location>
</feature>
<dbReference type="EMBL" id="FTPP01000004">
    <property type="protein sequence ID" value="SIT94250.1"/>
    <property type="molecule type" value="Genomic_DNA"/>
</dbReference>
<keyword evidence="1" id="KW-0812">Transmembrane</keyword>
<evidence type="ECO:0000313" key="3">
    <source>
        <dbReference type="Proteomes" id="UP000187181"/>
    </source>
</evidence>